<dbReference type="GO" id="GO:0008610">
    <property type="term" value="P:lipid biosynthetic process"/>
    <property type="evidence" value="ECO:0007669"/>
    <property type="project" value="TreeGrafter"/>
</dbReference>
<feature type="region of interest" description="Disordered" evidence="2">
    <location>
        <begin position="1"/>
        <end position="121"/>
    </location>
</feature>
<evidence type="ECO:0000313" key="5">
    <source>
        <dbReference type="Proteomes" id="UP000316806"/>
    </source>
</evidence>
<dbReference type="AlphaFoldDB" id="A0A516RFI1"/>
<feature type="compositionally biased region" description="Basic residues" evidence="2">
    <location>
        <begin position="68"/>
        <end position="83"/>
    </location>
</feature>
<protein>
    <submittedName>
        <fullName evidence="4">Thioesterase</fullName>
    </submittedName>
</protein>
<comment type="similarity">
    <text evidence="1">Belongs to the thioesterase family.</text>
</comment>
<feature type="compositionally biased region" description="Basic and acidic residues" evidence="2">
    <location>
        <begin position="27"/>
        <end position="42"/>
    </location>
</feature>
<dbReference type="Proteomes" id="UP000316806">
    <property type="component" value="Chromosome"/>
</dbReference>
<dbReference type="InterPro" id="IPR029058">
    <property type="entry name" value="AB_hydrolase_fold"/>
</dbReference>
<evidence type="ECO:0000256" key="2">
    <source>
        <dbReference type="SAM" id="MobiDB-lite"/>
    </source>
</evidence>
<dbReference type="InterPro" id="IPR012223">
    <property type="entry name" value="TEII"/>
</dbReference>
<dbReference type="SUPFAM" id="SSF53474">
    <property type="entry name" value="alpha/beta-Hydrolases"/>
    <property type="match status" value="1"/>
</dbReference>
<name>A0A516RFI1_STRST</name>
<dbReference type="PANTHER" id="PTHR11487">
    <property type="entry name" value="THIOESTERASE"/>
    <property type="match status" value="1"/>
</dbReference>
<proteinExistence type="inferred from homology"/>
<dbReference type="InterPro" id="IPR001031">
    <property type="entry name" value="Thioesterase"/>
</dbReference>
<sequence length="345" mass="36735">MAVTSSATTRSPRRRCAARSTCPRNPYGDKPRAAAQRRDGEVTTRGPAPAAGRHLARCQGTHSERHSQGRSKGHGQRHSKRRSTTIYRSQPGRPQEPRARERPVRRHPGDSYTVTTPSTPRPAVAFIPPSCCGAGYFRRLRRELGDRVTFHALELPGHGRRYQEAPLTDAAAAVADLAARIDTPLDALYGESLGAYLALGVADVLKQERPPLLLAASNSPPSVRDRIDLEGLDSIESAVAALRAMGGEIPPEVLSDPELAAGAYPLMRADLSLGQSCIDLVRASAAAGNLTVLAGSDDTALTRLESWAAHTRGRCEVASLPGGHLLSATNPAGVAERVLQALARG</sequence>
<dbReference type="Gene3D" id="3.40.50.1820">
    <property type="entry name" value="alpha/beta hydrolase"/>
    <property type="match status" value="1"/>
</dbReference>
<evidence type="ECO:0000256" key="1">
    <source>
        <dbReference type="ARBA" id="ARBA00007169"/>
    </source>
</evidence>
<organism evidence="4 5">
    <name type="scientific">Streptomyces spectabilis</name>
    <dbReference type="NCBI Taxonomy" id="68270"/>
    <lineage>
        <taxon>Bacteria</taxon>
        <taxon>Bacillati</taxon>
        <taxon>Actinomycetota</taxon>
        <taxon>Actinomycetes</taxon>
        <taxon>Kitasatosporales</taxon>
        <taxon>Streptomycetaceae</taxon>
        <taxon>Streptomyces</taxon>
    </lineage>
</organism>
<evidence type="ECO:0000259" key="3">
    <source>
        <dbReference type="Pfam" id="PF00975"/>
    </source>
</evidence>
<accession>A0A516RFI1</accession>
<gene>
    <name evidence="4" type="ORF">FH965_30790</name>
</gene>
<evidence type="ECO:0000313" key="4">
    <source>
        <dbReference type="EMBL" id="QDQ14405.1"/>
    </source>
</evidence>
<dbReference type="EMBL" id="CP040916">
    <property type="protein sequence ID" value="QDQ14405.1"/>
    <property type="molecule type" value="Genomic_DNA"/>
</dbReference>
<feature type="domain" description="Thioesterase" evidence="3">
    <location>
        <begin position="125"/>
        <end position="338"/>
    </location>
</feature>
<dbReference type="PANTHER" id="PTHR11487:SF0">
    <property type="entry name" value="S-ACYL FATTY ACID SYNTHASE THIOESTERASE, MEDIUM CHAIN"/>
    <property type="match status" value="1"/>
</dbReference>
<feature type="compositionally biased region" description="Low complexity" evidence="2">
    <location>
        <begin position="1"/>
        <end position="10"/>
    </location>
</feature>
<reference evidence="4 5" key="1">
    <citation type="journal article" date="2019" name="J. Ind. Microbiol. Biotechnol.">
        <title>The complete genomic sequence of Streptomyces spectabilis NRRL-2792 and identification of secondary metabolite biosynthetic gene clusters.</title>
        <authorList>
            <person name="Sinha A."/>
            <person name="Phillips-Salemka S."/>
            <person name="Niraula T.A."/>
            <person name="Short K.A."/>
            <person name="Niraula N.P."/>
        </authorList>
    </citation>
    <scope>NUCLEOTIDE SEQUENCE [LARGE SCALE GENOMIC DNA]</scope>
    <source>
        <strain evidence="4 5">NRRL 2792</strain>
    </source>
</reference>
<dbReference type="Pfam" id="PF00975">
    <property type="entry name" value="Thioesterase"/>
    <property type="match status" value="1"/>
</dbReference>